<dbReference type="SUPFAM" id="SSF52799">
    <property type="entry name" value="(Phosphotyrosine protein) phosphatases II"/>
    <property type="match status" value="1"/>
</dbReference>
<dbReference type="InterPro" id="IPR000073">
    <property type="entry name" value="AB_hydrolase_1"/>
</dbReference>
<evidence type="ECO:0000259" key="1">
    <source>
        <dbReference type="PROSITE" id="PS50056"/>
    </source>
</evidence>
<reference evidence="2" key="1">
    <citation type="journal article" date="2020" name="Fungal Divers.">
        <title>Resolving the Mortierellaceae phylogeny through synthesis of multi-gene phylogenetics and phylogenomics.</title>
        <authorList>
            <person name="Vandepol N."/>
            <person name="Liber J."/>
            <person name="Desiro A."/>
            <person name="Na H."/>
            <person name="Kennedy M."/>
            <person name="Barry K."/>
            <person name="Grigoriev I.V."/>
            <person name="Miller A.N."/>
            <person name="O'Donnell K."/>
            <person name="Stajich J.E."/>
            <person name="Bonito G."/>
        </authorList>
    </citation>
    <scope>NUCLEOTIDE SEQUENCE</scope>
    <source>
        <strain evidence="2">KOD1015</strain>
    </source>
</reference>
<accession>A0A9P6FZ68</accession>
<protein>
    <recommendedName>
        <fullName evidence="1">Tyrosine specific protein phosphatases domain-containing protein</fullName>
    </recommendedName>
</protein>
<dbReference type="InterPro" id="IPR029021">
    <property type="entry name" value="Prot-tyrosine_phosphatase-like"/>
</dbReference>
<gene>
    <name evidence="2" type="ORF">BGW38_009654</name>
</gene>
<evidence type="ECO:0000313" key="3">
    <source>
        <dbReference type="Proteomes" id="UP000780801"/>
    </source>
</evidence>
<dbReference type="InterPro" id="IPR050266">
    <property type="entry name" value="AB_hydrolase_sf"/>
</dbReference>
<dbReference type="Proteomes" id="UP000780801">
    <property type="component" value="Unassembled WGS sequence"/>
</dbReference>
<evidence type="ECO:0000313" key="2">
    <source>
        <dbReference type="EMBL" id="KAF9583370.1"/>
    </source>
</evidence>
<name>A0A9P6FZ68_9FUNG</name>
<dbReference type="InterPro" id="IPR029058">
    <property type="entry name" value="AB_hydrolase_fold"/>
</dbReference>
<dbReference type="OrthoDB" id="428974at2759"/>
<dbReference type="AlphaFoldDB" id="A0A9P6FZ68"/>
<dbReference type="Gene3D" id="3.90.190.10">
    <property type="entry name" value="Protein tyrosine phosphatase superfamily"/>
    <property type="match status" value="1"/>
</dbReference>
<sequence>MTSANALTRWSNPTIAVVSTLLALYVGYKVVAKRQKRIEPLPTSPLLLDHFQFVNVNGKHLRTVHIPHELGPTVPLLVFIHGVGGQLEQFERQIEYFSLSTHILAIDLCGYGASDVPDSFEDYTSDAYAEDIATLIRRYKSDETVLICHSYGCTIGTHLYHKLTSTEETASSSSEPTEPTETISVKAVVMICPKAVVSEHDTKMREQLLKTPNWAIELARKLDRMGGAHSKSVNRLLHSSASEELRLKQLQWNTASRTTVLKRVTAGLRWPTKQEFQGIQSPLLLMTGEDDHVCPSPNVELLYKWCSETNPRVGTPFIIPRAGHIAMLENWELVTPIISSFLVKDCGLTTMDPAWQITKKAQLESKWSLKNTEKWLRTPCISTAIGKGNRKFRAMKVLRQTDPDHSPLIFLAKYPEIGLIVDISLDEPPYMTTDFEDTRITYTKLPTVSKIPPSREDVDRFIRHCNACWTAKPGFEIAVHCHYGFNRTGFMICSYLIEELQYTVADALHQFEVARPPRGIRHDHFKGELYLRYEPPIQLKSSAEAVSKVETRIN</sequence>
<dbReference type="InterPro" id="IPR000340">
    <property type="entry name" value="Dual-sp_phosphatase_cat-dom"/>
</dbReference>
<dbReference type="Gene3D" id="3.40.50.1820">
    <property type="entry name" value="alpha/beta hydrolase"/>
    <property type="match status" value="1"/>
</dbReference>
<feature type="domain" description="Tyrosine specific protein phosphatases" evidence="1">
    <location>
        <begin position="456"/>
        <end position="526"/>
    </location>
</feature>
<dbReference type="InterPro" id="IPR000387">
    <property type="entry name" value="Tyr_Pase_dom"/>
</dbReference>
<dbReference type="Pfam" id="PF00782">
    <property type="entry name" value="DSPc"/>
    <property type="match status" value="1"/>
</dbReference>
<dbReference type="InterPro" id="IPR016130">
    <property type="entry name" value="Tyr_Pase_AS"/>
</dbReference>
<comment type="caution">
    <text evidence="2">The sequence shown here is derived from an EMBL/GenBank/DDBJ whole genome shotgun (WGS) entry which is preliminary data.</text>
</comment>
<proteinExistence type="predicted"/>
<organism evidence="2 3">
    <name type="scientific">Lunasporangiospora selenospora</name>
    <dbReference type="NCBI Taxonomy" id="979761"/>
    <lineage>
        <taxon>Eukaryota</taxon>
        <taxon>Fungi</taxon>
        <taxon>Fungi incertae sedis</taxon>
        <taxon>Mucoromycota</taxon>
        <taxon>Mortierellomycotina</taxon>
        <taxon>Mortierellomycetes</taxon>
        <taxon>Mortierellales</taxon>
        <taxon>Mortierellaceae</taxon>
        <taxon>Lunasporangiospora</taxon>
    </lineage>
</organism>
<dbReference type="PROSITE" id="PS50056">
    <property type="entry name" value="TYR_PHOSPHATASE_2"/>
    <property type="match status" value="1"/>
</dbReference>
<dbReference type="PANTHER" id="PTHR43798">
    <property type="entry name" value="MONOACYLGLYCEROL LIPASE"/>
    <property type="match status" value="1"/>
</dbReference>
<dbReference type="PROSITE" id="PS00383">
    <property type="entry name" value="TYR_PHOSPHATASE_1"/>
    <property type="match status" value="1"/>
</dbReference>
<keyword evidence="3" id="KW-1185">Reference proteome</keyword>
<dbReference type="SUPFAM" id="SSF53474">
    <property type="entry name" value="alpha/beta-Hydrolases"/>
    <property type="match status" value="1"/>
</dbReference>
<dbReference type="EMBL" id="JAABOA010000722">
    <property type="protein sequence ID" value="KAF9583370.1"/>
    <property type="molecule type" value="Genomic_DNA"/>
</dbReference>
<dbReference type="Pfam" id="PF00561">
    <property type="entry name" value="Abhydrolase_1"/>
    <property type="match status" value="1"/>
</dbReference>